<evidence type="ECO:0000313" key="2">
    <source>
        <dbReference type="Proteomes" id="UP000007755"/>
    </source>
</evidence>
<dbReference type="AlphaFoldDB" id="F4W4X4"/>
<evidence type="ECO:0000313" key="1">
    <source>
        <dbReference type="EMBL" id="EGI70749.1"/>
    </source>
</evidence>
<sequence length="145" mass="16624">MPLFERLGLNVLDRTYGSIVRATMCSAACWTALTDFYVVMHKKERAEWERQALRRQRALLAQACLDSSFKLYIGPWRERTPRLGCNLMKFRVGSSEFKAGGTTTSPDKRLISEMMHINRQTKGLQQPNLPNLQHDIVALNHSDSQ</sequence>
<dbReference type="EMBL" id="GL887585">
    <property type="protein sequence ID" value="EGI70749.1"/>
    <property type="molecule type" value="Genomic_DNA"/>
</dbReference>
<accession>F4W4X4</accession>
<protein>
    <submittedName>
        <fullName evidence="1">Uncharacterized protein</fullName>
    </submittedName>
</protein>
<proteinExistence type="predicted"/>
<name>F4W4X4_ACREC</name>
<dbReference type="InParanoid" id="F4W4X4"/>
<dbReference type="Proteomes" id="UP000007755">
    <property type="component" value="Unassembled WGS sequence"/>
</dbReference>
<gene>
    <name evidence="1" type="ORF">G5I_00457</name>
</gene>
<organism evidence="2">
    <name type="scientific">Acromyrmex echinatior</name>
    <name type="common">Panamanian leafcutter ant</name>
    <name type="synonym">Acromyrmex octospinosus echinatior</name>
    <dbReference type="NCBI Taxonomy" id="103372"/>
    <lineage>
        <taxon>Eukaryota</taxon>
        <taxon>Metazoa</taxon>
        <taxon>Ecdysozoa</taxon>
        <taxon>Arthropoda</taxon>
        <taxon>Hexapoda</taxon>
        <taxon>Insecta</taxon>
        <taxon>Pterygota</taxon>
        <taxon>Neoptera</taxon>
        <taxon>Endopterygota</taxon>
        <taxon>Hymenoptera</taxon>
        <taxon>Apocrita</taxon>
        <taxon>Aculeata</taxon>
        <taxon>Formicoidea</taxon>
        <taxon>Formicidae</taxon>
        <taxon>Myrmicinae</taxon>
        <taxon>Acromyrmex</taxon>
    </lineage>
</organism>
<keyword evidence="2" id="KW-1185">Reference proteome</keyword>
<reference evidence="1" key="1">
    <citation type="submission" date="2011-02" db="EMBL/GenBank/DDBJ databases">
        <title>The genome of the leaf-cutting ant Acromyrmex echinatior suggests key adaptations to social evolution and fungus farming.</title>
        <authorList>
            <person name="Nygaard S."/>
            <person name="Zhang G."/>
        </authorList>
    </citation>
    <scope>NUCLEOTIDE SEQUENCE</scope>
</reference>